<dbReference type="EMBL" id="LGCN01000074">
    <property type="protein sequence ID" value="KOT42588.1"/>
    <property type="molecule type" value="Genomic_DNA"/>
</dbReference>
<dbReference type="RefSeq" id="WP_030826839.1">
    <property type="nucleotide sequence ID" value="NZ_JBFBKA010000059.1"/>
</dbReference>
<dbReference type="OrthoDB" id="4563420at2"/>
<dbReference type="PROSITE" id="PS50222">
    <property type="entry name" value="EF_HAND_2"/>
    <property type="match status" value="2"/>
</dbReference>
<feature type="domain" description="EF-hand" evidence="3">
    <location>
        <begin position="4"/>
        <end position="39"/>
    </location>
</feature>
<reference evidence="4 5" key="1">
    <citation type="submission" date="2015-07" db="EMBL/GenBank/DDBJ databases">
        <authorList>
            <person name="Noorani M."/>
        </authorList>
    </citation>
    <scope>NUCLEOTIDE SEQUENCE [LARGE SCALE GENOMIC DNA]</scope>
    <source>
        <strain evidence="4 5">NRRL B-24567</strain>
    </source>
</reference>
<keyword evidence="1" id="KW-0479">Metal-binding</keyword>
<evidence type="ECO:0000256" key="2">
    <source>
        <dbReference type="ARBA" id="ARBA00022737"/>
    </source>
</evidence>
<keyword evidence="2" id="KW-0677">Repeat</keyword>
<evidence type="ECO:0000259" key="3">
    <source>
        <dbReference type="PROSITE" id="PS50222"/>
    </source>
</evidence>
<dbReference type="InterPro" id="IPR011992">
    <property type="entry name" value="EF-hand-dom_pair"/>
</dbReference>
<dbReference type="SMART" id="SM00054">
    <property type="entry name" value="EFh"/>
    <property type="match status" value="2"/>
</dbReference>
<dbReference type="InterPro" id="IPR002048">
    <property type="entry name" value="EF_hand_dom"/>
</dbReference>
<keyword evidence="5" id="KW-1185">Reference proteome</keyword>
<dbReference type="GO" id="GO:0005509">
    <property type="term" value="F:calcium ion binding"/>
    <property type="evidence" value="ECO:0007669"/>
    <property type="project" value="InterPro"/>
</dbReference>
<dbReference type="Pfam" id="PF13499">
    <property type="entry name" value="EF-hand_7"/>
    <property type="match status" value="1"/>
</dbReference>
<sequence length="72" mass="8163">MADRVEKAARSVFERYDLDGDGLVTAEEYRQVVAELEGGEITESEARGLIDSLDTDGDRRMSFDEFWAAMNR</sequence>
<comment type="caution">
    <text evidence="4">The sequence shown here is derived from an EMBL/GenBank/DDBJ whole genome shotgun (WGS) entry which is preliminary data.</text>
</comment>
<dbReference type="InterPro" id="IPR039647">
    <property type="entry name" value="EF_hand_pair_protein_CML-like"/>
</dbReference>
<protein>
    <submittedName>
        <fullName evidence="4">EF hand repeat-containing protein</fullName>
    </submittedName>
</protein>
<evidence type="ECO:0000313" key="5">
    <source>
        <dbReference type="Proteomes" id="UP000037773"/>
    </source>
</evidence>
<dbReference type="CDD" id="cd00051">
    <property type="entry name" value="EFh"/>
    <property type="match status" value="1"/>
</dbReference>
<name>A0A0M9X9Y5_9ACTN</name>
<dbReference type="PATRIC" id="fig|36816.3.peg.1517"/>
<gene>
    <name evidence="4" type="ORF">ADK41_07090</name>
</gene>
<evidence type="ECO:0000256" key="1">
    <source>
        <dbReference type="ARBA" id="ARBA00022723"/>
    </source>
</evidence>
<dbReference type="InterPro" id="IPR018247">
    <property type="entry name" value="EF_Hand_1_Ca_BS"/>
</dbReference>
<organism evidence="4 5">
    <name type="scientific">Streptomyces caelestis</name>
    <dbReference type="NCBI Taxonomy" id="36816"/>
    <lineage>
        <taxon>Bacteria</taxon>
        <taxon>Bacillati</taxon>
        <taxon>Actinomycetota</taxon>
        <taxon>Actinomycetes</taxon>
        <taxon>Kitasatosporales</taxon>
        <taxon>Streptomycetaceae</taxon>
        <taxon>Streptomyces</taxon>
    </lineage>
</organism>
<evidence type="ECO:0000313" key="4">
    <source>
        <dbReference type="EMBL" id="KOT42588.1"/>
    </source>
</evidence>
<dbReference type="AlphaFoldDB" id="A0A0M9X9Y5"/>
<dbReference type="Proteomes" id="UP000037773">
    <property type="component" value="Unassembled WGS sequence"/>
</dbReference>
<dbReference type="PROSITE" id="PS00018">
    <property type="entry name" value="EF_HAND_1"/>
    <property type="match status" value="2"/>
</dbReference>
<dbReference type="SUPFAM" id="SSF47473">
    <property type="entry name" value="EF-hand"/>
    <property type="match status" value="1"/>
</dbReference>
<feature type="domain" description="EF-hand" evidence="3">
    <location>
        <begin position="41"/>
        <end position="72"/>
    </location>
</feature>
<accession>A0A0M9X9Y5</accession>
<dbReference type="PANTHER" id="PTHR10891">
    <property type="entry name" value="EF-HAND CALCIUM-BINDING DOMAIN CONTAINING PROTEIN"/>
    <property type="match status" value="1"/>
</dbReference>
<dbReference type="Gene3D" id="1.10.238.10">
    <property type="entry name" value="EF-hand"/>
    <property type="match status" value="1"/>
</dbReference>
<proteinExistence type="predicted"/>